<keyword evidence="10" id="KW-0131">Cell cycle</keyword>
<comment type="subcellular location">
    <subcellularLocation>
        <location evidence="1">Chromosome</location>
    </subcellularLocation>
    <subcellularLocation>
        <location evidence="2">Cytoplasm</location>
    </subcellularLocation>
</comment>
<keyword evidence="13" id="KW-1185">Reference proteome</keyword>
<evidence type="ECO:0000256" key="7">
    <source>
        <dbReference type="ARBA" id="ARBA00022618"/>
    </source>
</evidence>
<dbReference type="GO" id="GO:0051301">
    <property type="term" value="P:cell division"/>
    <property type="evidence" value="ECO:0007669"/>
    <property type="project" value="UniProtKB-KW"/>
</dbReference>
<keyword evidence="5" id="KW-0158">Chromosome</keyword>
<dbReference type="GO" id="GO:0005737">
    <property type="term" value="C:cytoplasm"/>
    <property type="evidence" value="ECO:0007669"/>
    <property type="project" value="UniProtKB-SubCell"/>
</dbReference>
<comment type="caution">
    <text evidence="12">The sequence shown here is derived from an EMBL/GenBank/DDBJ whole genome shotgun (WGS) entry which is preliminary data.</text>
</comment>
<comment type="similarity">
    <text evidence="3">Belongs to the CND2 (condensin subunit 2) family.</text>
</comment>
<dbReference type="GO" id="GO:0003682">
    <property type="term" value="F:chromatin binding"/>
    <property type="evidence" value="ECO:0007669"/>
    <property type="project" value="TreeGrafter"/>
</dbReference>
<keyword evidence="6" id="KW-0963">Cytoplasm</keyword>
<evidence type="ECO:0000256" key="10">
    <source>
        <dbReference type="ARBA" id="ARBA00023306"/>
    </source>
</evidence>
<proteinExistence type="inferred from homology"/>
<sequence>MAMMLKRKDSKMDNFQVASTTLDASTKIYACRVDSVHTDVLKMAGGLALSFGKNKAAVSNDAGDDDPEESSSNLRAKRTRKSKSTIASNVESLNGKPELNYNIDPFFMRSTCKLSDCQPGNSHFIMSLKVDSNCSLMLNSDTPFWNTGAGDTAEDTIVPLPTIPDLNNKSICPIFSHFRFTSWSESAENETEYSLPARIDDPEDDFAFNVNVVPEPVPMFEMNYDNDAESDEERVSCAAAEKNYPAHVIDLRKHLSTLPREYSYFRDGALDLWAGPSHWKIRPSKHTSCGADKSIDGRKQKSKQNNKDIIDFQQTADISVSIEEEKSFKLNKQTLERVWNAEKNTYPCDLHYDSKYFQELKFRKLIGISTDPVPLEDDQRSHHDNDTENNCPDVDMVNDAAADVDADDDGFCVEQHQDIHNNLFMEGMSPTNTFTGDNLVIPPNKVPRIFLPYAQRAKQIDMKKLKAAMWNILVNVDKDVNELQTLKMEKPVKFSHVYSILPSRLPLVLAENLTAGLVLVALLQLSNEKLLAY</sequence>
<name>A0AAD8AH39_DIPPU</name>
<reference evidence="12" key="2">
    <citation type="submission" date="2023-05" db="EMBL/GenBank/DDBJ databases">
        <authorList>
            <person name="Fouks B."/>
        </authorList>
    </citation>
    <scope>NUCLEOTIDE SEQUENCE</scope>
    <source>
        <strain evidence="12">Stay&amp;Tobe</strain>
        <tissue evidence="12">Testes</tissue>
    </source>
</reference>
<dbReference type="EMBL" id="JASPKZ010000851">
    <property type="protein sequence ID" value="KAJ9598924.1"/>
    <property type="molecule type" value="Genomic_DNA"/>
</dbReference>
<accession>A0AAD8AH39</accession>
<evidence type="ECO:0000313" key="13">
    <source>
        <dbReference type="Proteomes" id="UP001233999"/>
    </source>
</evidence>
<evidence type="ECO:0000256" key="11">
    <source>
        <dbReference type="SAM" id="MobiDB-lite"/>
    </source>
</evidence>
<evidence type="ECO:0000256" key="8">
    <source>
        <dbReference type="ARBA" id="ARBA00022776"/>
    </source>
</evidence>
<keyword evidence="9" id="KW-0226">DNA condensation</keyword>
<evidence type="ECO:0000313" key="12">
    <source>
        <dbReference type="EMBL" id="KAJ9598924.1"/>
    </source>
</evidence>
<keyword evidence="7" id="KW-0132">Cell division</keyword>
<evidence type="ECO:0000256" key="3">
    <source>
        <dbReference type="ARBA" id="ARBA00009471"/>
    </source>
</evidence>
<keyword evidence="8" id="KW-0498">Mitosis</keyword>
<evidence type="ECO:0000256" key="4">
    <source>
        <dbReference type="ARBA" id="ARBA00016065"/>
    </source>
</evidence>
<dbReference type="InterPro" id="IPR022816">
    <property type="entry name" value="Condensin_barren_su2"/>
</dbReference>
<dbReference type="PANTHER" id="PTHR13108">
    <property type="entry name" value="CONDENSIN COMPLEX SUBUNIT 2"/>
    <property type="match status" value="1"/>
</dbReference>
<dbReference type="GO" id="GO:0007076">
    <property type="term" value="P:mitotic chromosome condensation"/>
    <property type="evidence" value="ECO:0007669"/>
    <property type="project" value="InterPro"/>
</dbReference>
<evidence type="ECO:0000256" key="5">
    <source>
        <dbReference type="ARBA" id="ARBA00022454"/>
    </source>
</evidence>
<evidence type="ECO:0000256" key="2">
    <source>
        <dbReference type="ARBA" id="ARBA00004496"/>
    </source>
</evidence>
<dbReference type="GO" id="GO:0000796">
    <property type="term" value="C:condensin complex"/>
    <property type="evidence" value="ECO:0007669"/>
    <property type="project" value="InterPro"/>
</dbReference>
<gene>
    <name evidence="12" type="ORF">L9F63_026541</name>
</gene>
<evidence type="ECO:0000256" key="6">
    <source>
        <dbReference type="ARBA" id="ARBA00022490"/>
    </source>
</evidence>
<protein>
    <recommendedName>
        <fullName evidence="4">Condensin complex subunit 2</fullName>
    </recommendedName>
</protein>
<reference evidence="12" key="1">
    <citation type="journal article" date="2023" name="IScience">
        <title>Live-bearing cockroach genome reveals convergent evolutionary mechanisms linked to viviparity in insects and beyond.</title>
        <authorList>
            <person name="Fouks B."/>
            <person name="Harrison M.C."/>
            <person name="Mikhailova A.A."/>
            <person name="Marchal E."/>
            <person name="English S."/>
            <person name="Carruthers M."/>
            <person name="Jennings E.C."/>
            <person name="Chiamaka E.L."/>
            <person name="Frigard R.A."/>
            <person name="Pippel M."/>
            <person name="Attardo G.M."/>
            <person name="Benoit J.B."/>
            <person name="Bornberg-Bauer E."/>
            <person name="Tobe S.S."/>
        </authorList>
    </citation>
    <scope>NUCLEOTIDE SEQUENCE</scope>
    <source>
        <strain evidence="12">Stay&amp;Tobe</strain>
    </source>
</reference>
<evidence type="ECO:0000256" key="9">
    <source>
        <dbReference type="ARBA" id="ARBA00023067"/>
    </source>
</evidence>
<feature type="compositionally biased region" description="Basic and acidic residues" evidence="11">
    <location>
        <begin position="293"/>
        <end position="306"/>
    </location>
</feature>
<dbReference type="AlphaFoldDB" id="A0AAD8AH39"/>
<organism evidence="12 13">
    <name type="scientific">Diploptera punctata</name>
    <name type="common">Pacific beetle cockroach</name>
    <dbReference type="NCBI Taxonomy" id="6984"/>
    <lineage>
        <taxon>Eukaryota</taxon>
        <taxon>Metazoa</taxon>
        <taxon>Ecdysozoa</taxon>
        <taxon>Arthropoda</taxon>
        <taxon>Hexapoda</taxon>
        <taxon>Insecta</taxon>
        <taxon>Pterygota</taxon>
        <taxon>Neoptera</taxon>
        <taxon>Polyneoptera</taxon>
        <taxon>Dictyoptera</taxon>
        <taxon>Blattodea</taxon>
        <taxon>Blaberoidea</taxon>
        <taxon>Blaberidae</taxon>
        <taxon>Diplopterinae</taxon>
        <taxon>Diploptera</taxon>
    </lineage>
</organism>
<dbReference type="PANTHER" id="PTHR13108:SF9">
    <property type="entry name" value="CONDENSIN COMPLEX SUBUNIT 2"/>
    <property type="match status" value="1"/>
</dbReference>
<evidence type="ECO:0000256" key="1">
    <source>
        <dbReference type="ARBA" id="ARBA00004286"/>
    </source>
</evidence>
<dbReference type="Proteomes" id="UP001233999">
    <property type="component" value="Unassembled WGS sequence"/>
</dbReference>
<dbReference type="Pfam" id="PF05786">
    <property type="entry name" value="Cnd2"/>
    <property type="match status" value="1"/>
</dbReference>
<feature type="region of interest" description="Disordered" evidence="11">
    <location>
        <begin position="58"/>
        <end position="89"/>
    </location>
</feature>
<feature type="region of interest" description="Disordered" evidence="11">
    <location>
        <begin position="284"/>
        <end position="306"/>
    </location>
</feature>